<dbReference type="InterPro" id="IPR036709">
    <property type="entry name" value="Autotransporte_beta_dom_sf"/>
</dbReference>
<dbReference type="STRING" id="180163.SAMN02745174_01018"/>
<dbReference type="SUPFAM" id="SSF103515">
    <property type="entry name" value="Autotransporter"/>
    <property type="match status" value="1"/>
</dbReference>
<proteinExistence type="predicted"/>
<accession>A0A1T4LYQ4</accession>
<dbReference type="NCBIfam" id="TIGR01414">
    <property type="entry name" value="autotrans_barl"/>
    <property type="match status" value="1"/>
</dbReference>
<dbReference type="OrthoDB" id="78031at2"/>
<dbReference type="AlphaFoldDB" id="A0A1T4LYQ4"/>
<evidence type="ECO:0000256" key="1">
    <source>
        <dbReference type="SAM" id="SignalP"/>
    </source>
</evidence>
<evidence type="ECO:0000259" key="2">
    <source>
        <dbReference type="PROSITE" id="PS51208"/>
    </source>
</evidence>
<evidence type="ECO:0000313" key="4">
    <source>
        <dbReference type="Proteomes" id="UP000191153"/>
    </source>
</evidence>
<gene>
    <name evidence="3" type="ORF">SAMN02745174_01018</name>
</gene>
<reference evidence="3 4" key="1">
    <citation type="submission" date="2017-02" db="EMBL/GenBank/DDBJ databases">
        <authorList>
            <person name="Peterson S.W."/>
        </authorList>
    </citation>
    <scope>NUCLEOTIDE SEQUENCE [LARGE SCALE GENOMIC DNA]</scope>
    <source>
        <strain evidence="3 4">ATCC 700028</strain>
    </source>
</reference>
<dbReference type="InterPro" id="IPR006315">
    <property type="entry name" value="OM_autotransptr_brl_dom"/>
</dbReference>
<dbReference type="GO" id="GO:0019867">
    <property type="term" value="C:outer membrane"/>
    <property type="evidence" value="ECO:0007669"/>
    <property type="project" value="InterPro"/>
</dbReference>
<name>A0A1T4LYQ4_9FUSO</name>
<sequence>MKKALLIMGIILAINAYGASENEGVLFFGEGVYKNMNMKNIDSIHLKHRKSVKSDIKKIKFVPPIIWVEGVGVKGRDYTNRGILSSALDYEGVYVTSDGVGENKDIIKCEGIDTVGMRGTNSATVINNGTIITNEKWQRGMNSLGDSTIINSGKIEVNGPISFGLDGFDNSKVINNTTIDVNGQYGIGITGGDNSLLVNNGVIRLNQKENMGIEVWNRNRGNVNNGTIYVKSGDGVMLLNGGKLTNSKSGLIKTEDVYGVGVYLGSDGSDFENHGTIDVEKGIGITGGYKSTSINERDGKIEVGLSGKGLFLTARGEGINNGTIDVNGGVGVYSYNNGNFINNGLMNIDNTGTGIYLNGYTRASNNGVINLNSGLGFRLSDKSIFTNEKNGVINVKFAQLLKLDTGDSKFINKGTINNESILTLPKEGKFYLEKSGKIRAKELDGNIYLGKTFTNTYGNEPIKSGKLIVGEWHGKPLMETPLYRATKEKKSDGYVIKVTRNKFTKVIKNEKIGRYLENNFRVLPGKKGKTRDFVFETLSGIPGEKVLNEDVENFLGNKFYGTLDKGTRDIVNFNRETLFNNVFSVNTNKDVRFIGGFNYSHRRVKENRTLYGFNEDLGGIYLGGDKKLSENLRGGGILTFGQSNFKYSNNSHRKDNIYEGNIYGIYNVGKSGKFIVDGFLGSTDGRIRREMKLGVLNRDYKSKIKNRYYGVSGKLESKLAFGQSYFIPSIGVDYSVIKGGKVKESGEYGLNIKKRSLNFLDGKLGGKLGHTFNLSKDWKFNGEVGYTYIHDFKRGYRNLVSTMRDFSLDTYELSKYNSRKNRNTYGVKLSLIKDSTSFYFKYLRGENSENQYILGLSYKF</sequence>
<protein>
    <submittedName>
        <fullName evidence="3">Outer membrane autotransporter barrel domain-containing protein</fullName>
    </submittedName>
</protein>
<keyword evidence="1" id="KW-0732">Signal</keyword>
<feature type="domain" description="Autotransporter" evidence="2">
    <location>
        <begin position="586"/>
        <end position="860"/>
    </location>
</feature>
<organism evidence="3 4">
    <name type="scientific">Cetobacterium ceti</name>
    <dbReference type="NCBI Taxonomy" id="180163"/>
    <lineage>
        <taxon>Bacteria</taxon>
        <taxon>Fusobacteriati</taxon>
        <taxon>Fusobacteriota</taxon>
        <taxon>Fusobacteriia</taxon>
        <taxon>Fusobacteriales</taxon>
        <taxon>Fusobacteriaceae</taxon>
        <taxon>Cetobacterium</taxon>
    </lineage>
</organism>
<dbReference type="RefSeq" id="WP_078693531.1">
    <property type="nucleotide sequence ID" value="NZ_FUWX01000007.1"/>
</dbReference>
<keyword evidence="4" id="KW-1185">Reference proteome</keyword>
<dbReference type="PROSITE" id="PS51208">
    <property type="entry name" value="AUTOTRANSPORTER"/>
    <property type="match status" value="1"/>
</dbReference>
<dbReference type="Pfam" id="PF03797">
    <property type="entry name" value="Autotransporter"/>
    <property type="match status" value="1"/>
</dbReference>
<dbReference type="Gene3D" id="2.160.20.20">
    <property type="match status" value="1"/>
</dbReference>
<evidence type="ECO:0000313" key="3">
    <source>
        <dbReference type="EMBL" id="SJZ59604.1"/>
    </source>
</evidence>
<dbReference type="Proteomes" id="UP000191153">
    <property type="component" value="Unassembled WGS sequence"/>
</dbReference>
<dbReference type="EMBL" id="FUWX01000007">
    <property type="protein sequence ID" value="SJZ59604.1"/>
    <property type="molecule type" value="Genomic_DNA"/>
</dbReference>
<dbReference type="SMART" id="SM00869">
    <property type="entry name" value="Autotransporter"/>
    <property type="match status" value="1"/>
</dbReference>
<dbReference type="InterPro" id="IPR005546">
    <property type="entry name" value="Autotransporte_beta"/>
</dbReference>
<dbReference type="Gene3D" id="2.40.128.130">
    <property type="entry name" value="Autotransporter beta-domain"/>
    <property type="match status" value="1"/>
</dbReference>
<feature type="signal peptide" evidence="1">
    <location>
        <begin position="1"/>
        <end position="18"/>
    </location>
</feature>
<dbReference type="InterPro" id="IPR012332">
    <property type="entry name" value="Autotransporter_pectin_lyase_C"/>
</dbReference>
<feature type="chain" id="PRO_5012142799" evidence="1">
    <location>
        <begin position="19"/>
        <end position="860"/>
    </location>
</feature>